<sequence length="164" mass="19054">MEYLISRLPDQTALHELSTELKKMGQEDSFQVVMAILKSNDRRVRFSGLALAAKVIRGKENFLKLLDVGLSRKDESEIRYWLTTISNAIGVKNVINHIKLLALKQPDIVVFVWYQLVPFVREQASEEVENVRQIEFVLNNVIENEFPELQDFWERIRGSVSYSN</sequence>
<dbReference type="AlphaFoldDB" id="A0A1Y0IAZ8"/>
<organism evidence="1 2">
    <name type="scientific">Oleiphilus messinensis</name>
    <dbReference type="NCBI Taxonomy" id="141451"/>
    <lineage>
        <taxon>Bacteria</taxon>
        <taxon>Pseudomonadati</taxon>
        <taxon>Pseudomonadota</taxon>
        <taxon>Gammaproteobacteria</taxon>
        <taxon>Oceanospirillales</taxon>
        <taxon>Oleiphilaceae</taxon>
        <taxon>Oleiphilus</taxon>
    </lineage>
</organism>
<name>A0A1Y0IAZ8_9GAMM</name>
<dbReference type="EMBL" id="CP021425">
    <property type="protein sequence ID" value="ARU57339.1"/>
    <property type="molecule type" value="Genomic_DNA"/>
</dbReference>
<dbReference type="OrthoDB" id="6636461at2"/>
<dbReference type="Proteomes" id="UP000196027">
    <property type="component" value="Chromosome"/>
</dbReference>
<evidence type="ECO:0000313" key="1">
    <source>
        <dbReference type="EMBL" id="ARU57339.1"/>
    </source>
</evidence>
<proteinExistence type="predicted"/>
<dbReference type="RefSeq" id="WP_087462242.1">
    <property type="nucleotide sequence ID" value="NZ_CP021425.1"/>
</dbReference>
<gene>
    <name evidence="1" type="ORF">OLMES_3298</name>
</gene>
<evidence type="ECO:0008006" key="3">
    <source>
        <dbReference type="Google" id="ProtNLM"/>
    </source>
</evidence>
<evidence type="ECO:0000313" key="2">
    <source>
        <dbReference type="Proteomes" id="UP000196027"/>
    </source>
</evidence>
<keyword evidence="2" id="KW-1185">Reference proteome</keyword>
<reference evidence="1 2" key="1">
    <citation type="submission" date="2017-05" db="EMBL/GenBank/DDBJ databases">
        <title>Genomic insights into alkan degradation activity of Oleiphilus messinensis.</title>
        <authorList>
            <person name="Kozyavkin S.A."/>
            <person name="Slesarev A.I."/>
            <person name="Golyshin P.N."/>
            <person name="Korzhenkov A."/>
            <person name="Golyshina O.N."/>
            <person name="Toshchakov S.V."/>
        </authorList>
    </citation>
    <scope>NUCLEOTIDE SEQUENCE [LARGE SCALE GENOMIC DNA]</scope>
    <source>
        <strain evidence="1 2">ME102</strain>
    </source>
</reference>
<dbReference type="KEGG" id="ome:OLMES_3298"/>
<protein>
    <recommendedName>
        <fullName evidence="3">HEAT repeat domain-containing protein</fullName>
    </recommendedName>
</protein>
<accession>A0A1Y0IAZ8</accession>